<accession>A0A1T5IV51</accession>
<reference evidence="5 6" key="1">
    <citation type="submission" date="2017-02" db="EMBL/GenBank/DDBJ databases">
        <authorList>
            <person name="Peterson S.W."/>
        </authorList>
    </citation>
    <scope>NUCLEOTIDE SEQUENCE [LARGE SCALE GENOMIC DNA]</scope>
    <source>
        <strain evidence="5 6">M1</strain>
    </source>
</reference>
<dbReference type="InterPro" id="IPR023187">
    <property type="entry name" value="Tscrpt_reg_MarR-type_CS"/>
</dbReference>
<dbReference type="SMART" id="SM00347">
    <property type="entry name" value="HTH_MARR"/>
    <property type="match status" value="1"/>
</dbReference>
<dbReference type="STRING" id="36842.SAMN02194393_00776"/>
<sequence length="116" mass="13990">MQWIALYYLGIQEHTNQKELSSRMNIKESTVARLVDRLERDGLVVRQRSEEDRRVYNLLLTKKGNEYRKELLPEGEKFNEIVSSNITEKEMQTFMTVLDKMINNIRYYRIKKESEK</sequence>
<dbReference type="InterPro" id="IPR036390">
    <property type="entry name" value="WH_DNA-bd_sf"/>
</dbReference>
<dbReference type="AlphaFoldDB" id="A0A1T5IV51"/>
<dbReference type="GO" id="GO:0003677">
    <property type="term" value="F:DNA binding"/>
    <property type="evidence" value="ECO:0007669"/>
    <property type="project" value="UniProtKB-KW"/>
</dbReference>
<evidence type="ECO:0000256" key="1">
    <source>
        <dbReference type="ARBA" id="ARBA00023015"/>
    </source>
</evidence>
<dbReference type="EMBL" id="FUZT01000001">
    <property type="protein sequence ID" value="SKC42981.1"/>
    <property type="molecule type" value="Genomic_DNA"/>
</dbReference>
<proteinExistence type="predicted"/>
<keyword evidence="6" id="KW-1185">Reference proteome</keyword>
<evidence type="ECO:0000313" key="5">
    <source>
        <dbReference type="EMBL" id="SKC42981.1"/>
    </source>
</evidence>
<dbReference type="Pfam" id="PF12802">
    <property type="entry name" value="MarR_2"/>
    <property type="match status" value="1"/>
</dbReference>
<gene>
    <name evidence="5" type="ORF">SAMN02194393_00776</name>
</gene>
<dbReference type="SUPFAM" id="SSF46785">
    <property type="entry name" value="Winged helix' DNA-binding domain"/>
    <property type="match status" value="1"/>
</dbReference>
<evidence type="ECO:0000259" key="4">
    <source>
        <dbReference type="PROSITE" id="PS50995"/>
    </source>
</evidence>
<evidence type="ECO:0000256" key="2">
    <source>
        <dbReference type="ARBA" id="ARBA00023125"/>
    </source>
</evidence>
<dbReference type="PROSITE" id="PS01117">
    <property type="entry name" value="HTH_MARR_1"/>
    <property type="match status" value="1"/>
</dbReference>
<dbReference type="PRINTS" id="PR00598">
    <property type="entry name" value="HTHMARR"/>
</dbReference>
<dbReference type="Proteomes" id="UP000190285">
    <property type="component" value="Unassembled WGS sequence"/>
</dbReference>
<dbReference type="PANTHER" id="PTHR42756">
    <property type="entry name" value="TRANSCRIPTIONAL REGULATOR, MARR"/>
    <property type="match status" value="1"/>
</dbReference>
<organism evidence="5 6">
    <name type="scientific">Maledivibacter halophilus</name>
    <dbReference type="NCBI Taxonomy" id="36842"/>
    <lineage>
        <taxon>Bacteria</taxon>
        <taxon>Bacillati</taxon>
        <taxon>Bacillota</taxon>
        <taxon>Clostridia</taxon>
        <taxon>Peptostreptococcales</taxon>
        <taxon>Caminicellaceae</taxon>
        <taxon>Maledivibacter</taxon>
    </lineage>
</organism>
<dbReference type="PROSITE" id="PS50995">
    <property type="entry name" value="HTH_MARR_2"/>
    <property type="match status" value="1"/>
</dbReference>
<dbReference type="InterPro" id="IPR000835">
    <property type="entry name" value="HTH_MarR-typ"/>
</dbReference>
<feature type="domain" description="HTH marR-type" evidence="4">
    <location>
        <begin position="1"/>
        <end position="103"/>
    </location>
</feature>
<evidence type="ECO:0000313" key="6">
    <source>
        <dbReference type="Proteomes" id="UP000190285"/>
    </source>
</evidence>
<dbReference type="PANTHER" id="PTHR42756:SF1">
    <property type="entry name" value="TRANSCRIPTIONAL REPRESSOR OF EMRAB OPERON"/>
    <property type="match status" value="1"/>
</dbReference>
<keyword evidence="2 5" id="KW-0238">DNA-binding</keyword>
<protein>
    <submittedName>
        <fullName evidence="5">DNA-binding transcriptional regulator, MarR family</fullName>
    </submittedName>
</protein>
<keyword evidence="1" id="KW-0805">Transcription regulation</keyword>
<dbReference type="InterPro" id="IPR036388">
    <property type="entry name" value="WH-like_DNA-bd_sf"/>
</dbReference>
<evidence type="ECO:0000256" key="3">
    <source>
        <dbReference type="ARBA" id="ARBA00023163"/>
    </source>
</evidence>
<dbReference type="Gene3D" id="1.10.10.10">
    <property type="entry name" value="Winged helix-like DNA-binding domain superfamily/Winged helix DNA-binding domain"/>
    <property type="match status" value="1"/>
</dbReference>
<name>A0A1T5IV51_9FIRM</name>
<dbReference type="GO" id="GO:0003700">
    <property type="term" value="F:DNA-binding transcription factor activity"/>
    <property type="evidence" value="ECO:0007669"/>
    <property type="project" value="InterPro"/>
</dbReference>
<keyword evidence="3" id="KW-0804">Transcription</keyword>